<organism evidence="2">
    <name type="scientific">Myoviridae sp. ctu2j3</name>
    <dbReference type="NCBI Taxonomy" id="2825197"/>
    <lineage>
        <taxon>Viruses</taxon>
        <taxon>Duplodnaviria</taxon>
        <taxon>Heunggongvirae</taxon>
        <taxon>Uroviricota</taxon>
        <taxon>Caudoviricetes</taxon>
    </lineage>
</organism>
<feature type="region of interest" description="Disordered" evidence="1">
    <location>
        <begin position="53"/>
        <end position="77"/>
    </location>
</feature>
<proteinExistence type="predicted"/>
<feature type="compositionally biased region" description="Basic and acidic residues" evidence="1">
    <location>
        <begin position="67"/>
        <end position="77"/>
    </location>
</feature>
<evidence type="ECO:0000313" key="2">
    <source>
        <dbReference type="EMBL" id="DAF94375.1"/>
    </source>
</evidence>
<feature type="region of interest" description="Disordered" evidence="1">
    <location>
        <begin position="1"/>
        <end position="22"/>
    </location>
</feature>
<protein>
    <submittedName>
        <fullName evidence="2">Uncharacterized protein</fullName>
    </submittedName>
</protein>
<sequence length="77" mass="8789">MPSRQITHDAREGKGSKESLEHKWDKAKGIAEKEYGPGHWGAVEHIYQNMRDSKKHESSVELNAAERIVEDEKSDSK</sequence>
<name>A0A8S5UIR9_9CAUD</name>
<accession>A0A8S5UIR9</accession>
<evidence type="ECO:0000256" key="1">
    <source>
        <dbReference type="SAM" id="MobiDB-lite"/>
    </source>
</evidence>
<dbReference type="EMBL" id="BK016090">
    <property type="protein sequence ID" value="DAF94360.1"/>
    <property type="molecule type" value="Genomic_DNA"/>
</dbReference>
<reference evidence="2" key="1">
    <citation type="journal article" date="2021" name="Proc. Natl. Acad. Sci. U.S.A.">
        <title>A Catalog of Tens of Thousands of Viruses from Human Metagenomes Reveals Hidden Associations with Chronic Diseases.</title>
        <authorList>
            <person name="Tisza M.J."/>
            <person name="Buck C.B."/>
        </authorList>
    </citation>
    <scope>NUCLEOTIDE SEQUENCE</scope>
    <source>
        <strain evidence="2">Ctu2j3</strain>
    </source>
</reference>
<dbReference type="EMBL" id="BK016090">
    <property type="protein sequence ID" value="DAF94375.1"/>
    <property type="molecule type" value="Genomic_DNA"/>
</dbReference>